<dbReference type="RefSeq" id="XP_001382556.1">
    <property type="nucleotide sequence ID" value="XM_001382519.1"/>
</dbReference>
<evidence type="ECO:0000256" key="2">
    <source>
        <dbReference type="ARBA" id="ARBA00022630"/>
    </source>
</evidence>
<dbReference type="OMA" id="MTGWMGP"/>
<dbReference type="GeneID" id="4837441"/>
<keyword evidence="3" id="KW-0274">FAD</keyword>
<keyword evidence="5 9" id="KW-0503">Monooxygenase</keyword>
<keyword evidence="4" id="KW-0560">Oxidoreductase</keyword>
<dbReference type="InterPro" id="IPR036188">
    <property type="entry name" value="FAD/NAD-bd_sf"/>
</dbReference>
<keyword evidence="7" id="KW-0812">Transmembrane</keyword>
<keyword evidence="2" id="KW-0285">Flavoprotein</keyword>
<dbReference type="STRING" id="322104.A3LPN1"/>
<dbReference type="HOGENOM" id="CLU_009665_19_3_1"/>
<accession>A3LPN1</accession>
<reference evidence="9 10" key="1">
    <citation type="journal article" date="2007" name="Nat. Biotechnol.">
        <title>Genome sequence of the lignocellulose-bioconverting and xylose-fermenting yeast Pichia stipitis.</title>
        <authorList>
            <person name="Jeffries T.W."/>
            <person name="Grigoriev I.V."/>
            <person name="Grimwood J."/>
            <person name="Laplaza J.M."/>
            <person name="Aerts A."/>
            <person name="Salamov A."/>
            <person name="Schmutz J."/>
            <person name="Lindquist E."/>
            <person name="Dehal P."/>
            <person name="Shapiro H."/>
            <person name="Jin Y.S."/>
            <person name="Passoth V."/>
            <person name="Richardson P.M."/>
        </authorList>
    </citation>
    <scope>NUCLEOTIDE SEQUENCE [LARGE SCALE GENOMIC DNA]</scope>
    <source>
        <strain evidence="10">ATCC 58785 / CBS 6054 / NBRC 10063 / NRRL Y-11545</strain>
    </source>
</reference>
<sequence>PNKPSIIQFRTLQQKMTATPFNIIICGGGIGGIAAAIGLRKKGHNVTILEGSSALNEVGAGIQMPPNSVRVLKEYGIFDKFLPYITRPQNICLRRYDNGNILSMTPLDPEMTKSYGNPYVLIHRADYQRILYESAVELGVDYKVNSRISSVDQEAVTVTLVDGTVHHADFIVGADGIRSKVRDTAVVPEEKVLPVKSSNCAYRATIPKEVMLADPEVAYLMSDVNSNCWIGYRRHVMAYPIRNGELYNMVLCHPGEATVGVWNEPGNLEEMRNHYKNFDPVVVKLLSKVQSVLKWVLADLPTLPRFVSESGKVVLIGDAAHAMLPYLAQGAAQAIEDGATLADEISKCSSTKEIPQALQNYQKRRKRRVQAVQAGAQNNGKVWHLPDGEEQEERDAKMKKRDDNNPDQWSDIEYQRWLFGWNAFTD</sequence>
<dbReference type="InterPro" id="IPR002938">
    <property type="entry name" value="FAD-bd"/>
</dbReference>
<comment type="similarity">
    <text evidence="1">Belongs to the paxM FAD-dependent monooxygenase family.</text>
</comment>
<evidence type="ECO:0000256" key="3">
    <source>
        <dbReference type="ARBA" id="ARBA00022827"/>
    </source>
</evidence>
<dbReference type="Gene3D" id="3.50.50.60">
    <property type="entry name" value="FAD/NAD(P)-binding domain"/>
    <property type="match status" value="1"/>
</dbReference>
<dbReference type="Proteomes" id="UP000002258">
    <property type="component" value="Chromosome 2"/>
</dbReference>
<evidence type="ECO:0000256" key="1">
    <source>
        <dbReference type="ARBA" id="ARBA00007992"/>
    </source>
</evidence>
<dbReference type="PANTHER" id="PTHR13789:SF147">
    <property type="entry name" value="PUTATIVE (AFU_ORTHOLOGUE AFUA_2G01950)-RELATED"/>
    <property type="match status" value="1"/>
</dbReference>
<evidence type="ECO:0000259" key="8">
    <source>
        <dbReference type="Pfam" id="PF01494"/>
    </source>
</evidence>
<dbReference type="EMBL" id="CP000496">
    <property type="protein sequence ID" value="ABN64527.1"/>
    <property type="molecule type" value="Genomic_DNA"/>
</dbReference>
<keyword evidence="10" id="KW-1185">Reference proteome</keyword>
<dbReference type="SUPFAM" id="SSF51905">
    <property type="entry name" value="FAD/NAD(P)-binding domain"/>
    <property type="match status" value="1"/>
</dbReference>
<dbReference type="KEGG" id="pic:PICST_56402"/>
<feature type="non-terminal residue" evidence="9">
    <location>
        <position position="1"/>
    </location>
</feature>
<feature type="transmembrane region" description="Helical" evidence="7">
    <location>
        <begin position="21"/>
        <end position="39"/>
    </location>
</feature>
<dbReference type="FunFam" id="3.50.50.60:FF:000115">
    <property type="entry name" value="Salicylate hydroxylase, putative"/>
    <property type="match status" value="1"/>
</dbReference>
<evidence type="ECO:0000256" key="6">
    <source>
        <dbReference type="SAM" id="MobiDB-lite"/>
    </source>
</evidence>
<feature type="compositionally biased region" description="Basic and acidic residues" evidence="6">
    <location>
        <begin position="394"/>
        <end position="404"/>
    </location>
</feature>
<feature type="domain" description="FAD-binding" evidence="8">
    <location>
        <begin position="23"/>
        <end position="373"/>
    </location>
</feature>
<evidence type="ECO:0000313" key="9">
    <source>
        <dbReference type="EMBL" id="ABN64527.1"/>
    </source>
</evidence>
<dbReference type="PANTHER" id="PTHR13789">
    <property type="entry name" value="MONOOXYGENASE"/>
    <property type="match status" value="1"/>
</dbReference>
<dbReference type="Pfam" id="PF01494">
    <property type="entry name" value="FAD_binding_3"/>
    <property type="match status" value="1"/>
</dbReference>
<evidence type="ECO:0000256" key="4">
    <source>
        <dbReference type="ARBA" id="ARBA00023002"/>
    </source>
</evidence>
<dbReference type="OrthoDB" id="16820at2759"/>
<keyword evidence="7" id="KW-1133">Transmembrane helix</keyword>
<keyword evidence="7" id="KW-0472">Membrane</keyword>
<name>A3LPN1_PICST</name>
<dbReference type="PRINTS" id="PR00420">
    <property type="entry name" value="RNGMNOXGNASE"/>
</dbReference>
<proteinExistence type="inferred from homology"/>
<feature type="region of interest" description="Disordered" evidence="6">
    <location>
        <begin position="379"/>
        <end position="408"/>
    </location>
</feature>
<dbReference type="GO" id="GO:0004497">
    <property type="term" value="F:monooxygenase activity"/>
    <property type="evidence" value="ECO:0007669"/>
    <property type="project" value="UniProtKB-KW"/>
</dbReference>
<dbReference type="InterPro" id="IPR050493">
    <property type="entry name" value="FAD-dep_Monooxygenase_BioMet"/>
</dbReference>
<organism evidence="9 10">
    <name type="scientific">Scheffersomyces stipitis (strain ATCC 58785 / CBS 6054 / NBRC 10063 / NRRL Y-11545)</name>
    <name type="common">Yeast</name>
    <name type="synonym">Pichia stipitis</name>
    <dbReference type="NCBI Taxonomy" id="322104"/>
    <lineage>
        <taxon>Eukaryota</taxon>
        <taxon>Fungi</taxon>
        <taxon>Dikarya</taxon>
        <taxon>Ascomycota</taxon>
        <taxon>Saccharomycotina</taxon>
        <taxon>Pichiomycetes</taxon>
        <taxon>Debaryomycetaceae</taxon>
        <taxon>Scheffersomyces</taxon>
    </lineage>
</organism>
<dbReference type="InParanoid" id="A3LPN1"/>
<dbReference type="GO" id="GO:0071949">
    <property type="term" value="F:FAD binding"/>
    <property type="evidence" value="ECO:0007669"/>
    <property type="project" value="InterPro"/>
</dbReference>
<evidence type="ECO:0000313" key="10">
    <source>
        <dbReference type="Proteomes" id="UP000002258"/>
    </source>
</evidence>
<dbReference type="eggNOG" id="KOG2614">
    <property type="taxonomic scope" value="Eukaryota"/>
</dbReference>
<gene>
    <name evidence="9" type="primary">NHG1.2</name>
    <name evidence="9" type="ORF">PICST_56402</name>
</gene>
<protein>
    <submittedName>
        <fullName evidence="9">Salicylate hydroxylase (Salicylate 1-monooxygenase)</fullName>
    </submittedName>
</protein>
<evidence type="ECO:0000256" key="7">
    <source>
        <dbReference type="SAM" id="Phobius"/>
    </source>
</evidence>
<dbReference type="AlphaFoldDB" id="A3LPN1"/>
<evidence type="ECO:0000256" key="5">
    <source>
        <dbReference type="ARBA" id="ARBA00023033"/>
    </source>
</evidence>
<dbReference type="SUPFAM" id="SSF54373">
    <property type="entry name" value="FAD-linked reductases, C-terminal domain"/>
    <property type="match status" value="1"/>
</dbReference>